<comment type="caution">
    <text evidence="1">The sequence shown here is derived from an EMBL/GenBank/DDBJ whole genome shotgun (WGS) entry which is preliminary data.</text>
</comment>
<dbReference type="Proteomes" id="UP000784294">
    <property type="component" value="Unassembled WGS sequence"/>
</dbReference>
<name>A0A3S5AE31_9PLAT</name>
<sequence>MRPFSDYFPTCREVQTDQYFYDLSVSNCQDGSCLRNIKRHAGSWTTAKGRKIDNSLDFDTPAAKRRRQIVEEKLAS</sequence>
<proteinExistence type="predicted"/>
<keyword evidence="2" id="KW-1185">Reference proteome</keyword>
<accession>A0A3S5AE31</accession>
<organism evidence="1 2">
    <name type="scientific">Protopolystoma xenopodis</name>
    <dbReference type="NCBI Taxonomy" id="117903"/>
    <lineage>
        <taxon>Eukaryota</taxon>
        <taxon>Metazoa</taxon>
        <taxon>Spiralia</taxon>
        <taxon>Lophotrochozoa</taxon>
        <taxon>Platyhelminthes</taxon>
        <taxon>Monogenea</taxon>
        <taxon>Polyopisthocotylea</taxon>
        <taxon>Polystomatidea</taxon>
        <taxon>Polystomatidae</taxon>
        <taxon>Protopolystoma</taxon>
    </lineage>
</organism>
<dbReference type="EMBL" id="CAAALY010036105">
    <property type="protein sequence ID" value="VEL18237.1"/>
    <property type="molecule type" value="Genomic_DNA"/>
</dbReference>
<dbReference type="AlphaFoldDB" id="A0A3S5AE31"/>
<protein>
    <submittedName>
        <fullName evidence="1">Uncharacterized protein</fullName>
    </submittedName>
</protein>
<evidence type="ECO:0000313" key="1">
    <source>
        <dbReference type="EMBL" id="VEL18237.1"/>
    </source>
</evidence>
<reference evidence="1" key="1">
    <citation type="submission" date="2018-11" db="EMBL/GenBank/DDBJ databases">
        <authorList>
            <consortium name="Pathogen Informatics"/>
        </authorList>
    </citation>
    <scope>NUCLEOTIDE SEQUENCE</scope>
</reference>
<gene>
    <name evidence="1" type="ORF">PXEA_LOCUS11677</name>
</gene>
<evidence type="ECO:0000313" key="2">
    <source>
        <dbReference type="Proteomes" id="UP000784294"/>
    </source>
</evidence>